<gene>
    <name evidence="2" type="ORF">LTR82_004215</name>
</gene>
<evidence type="ECO:0000313" key="3">
    <source>
        <dbReference type="Proteomes" id="UP001168146"/>
    </source>
</evidence>
<evidence type="ECO:0000256" key="1">
    <source>
        <dbReference type="SAM" id="MobiDB-lite"/>
    </source>
</evidence>
<feature type="region of interest" description="Disordered" evidence="1">
    <location>
        <begin position="1"/>
        <end position="38"/>
    </location>
</feature>
<feature type="compositionally biased region" description="Basic and acidic residues" evidence="1">
    <location>
        <begin position="640"/>
        <end position="651"/>
    </location>
</feature>
<dbReference type="InterPro" id="IPR036047">
    <property type="entry name" value="F-box-like_dom_sf"/>
</dbReference>
<dbReference type="InterPro" id="IPR032675">
    <property type="entry name" value="LRR_dom_sf"/>
</dbReference>
<feature type="compositionally biased region" description="Low complexity" evidence="1">
    <location>
        <begin position="459"/>
        <end position="470"/>
    </location>
</feature>
<dbReference type="SUPFAM" id="SSF81383">
    <property type="entry name" value="F-box domain"/>
    <property type="match status" value="1"/>
</dbReference>
<dbReference type="Gene3D" id="1.20.1280.50">
    <property type="match status" value="1"/>
</dbReference>
<dbReference type="EMBL" id="JASUXU010000009">
    <property type="protein sequence ID" value="KAK0324510.1"/>
    <property type="molecule type" value="Genomic_DNA"/>
</dbReference>
<proteinExistence type="predicted"/>
<protein>
    <recommendedName>
        <fullName evidence="4">F-box domain-containing protein</fullName>
    </recommendedName>
</protein>
<dbReference type="SUPFAM" id="SSF52047">
    <property type="entry name" value="RNI-like"/>
    <property type="match status" value="1"/>
</dbReference>
<feature type="region of interest" description="Disordered" evidence="1">
    <location>
        <begin position="452"/>
        <end position="493"/>
    </location>
</feature>
<evidence type="ECO:0008006" key="4">
    <source>
        <dbReference type="Google" id="ProtNLM"/>
    </source>
</evidence>
<feature type="region of interest" description="Disordered" evidence="1">
    <location>
        <begin position="620"/>
        <end position="651"/>
    </location>
</feature>
<evidence type="ECO:0000313" key="2">
    <source>
        <dbReference type="EMBL" id="KAK0324510.1"/>
    </source>
</evidence>
<name>A0AAN6FUJ4_9PEZI</name>
<sequence length="651" mass="70141">MGLLKHFRSKSRLAGPQPTHPSTAYNSPPTPYRGHDHTQRLPDSVLALILAYVCPHTQDSSYLPSERSQLDSDGCMLCDLRDLAHCAAVSRTWYGVSQKALYGSVRIDAVHYCALEEELAQRRRKGGGKGMHFRSKSSALTVEPGEVPSVRLSLLCRTVRESEFLAHKVLVLKLPYMTRETAKGELARCVSALPNLRYVDLPDGFFTGDPSCLALRQELQARCPDIRKMSYRPGSEDALELLARRHWQSIEILELSGLAVEPATLRIVLASLPTLRVLTLSEMEWLDDSIFQPSPGQLPDFPPVQSLRLESTPGVTAGGLSQWLSVPHNREALTSISLQSTGVTVQDLHQILWQASQVQHLSISETVSKSLSLTSISLPPLTSISLRTLHFEITSSEDVHGLQKPAESYYAYLASSLHQNALPALITLYVRDPDFPELLLLPPITQPFASSDNGGLNASSLRSKPSDLSSYTNNSLRDGPKGNPTSNRGPLSGAGFTQTLEVFSKGLDELEWVFTSIAPTTSLSPSSWDTNGRKNSTFSSSGGRPLSAYSAGRGLGPQWAQGGFGGEARKSVIVGNGFGGFLAVPQEEVPRPMTSDGGAGVGGGVRLDGVGGTRWGSIGSAGGASLKMPPSLGGSSAGEVGKRGSRHDLWR</sequence>
<dbReference type="AlphaFoldDB" id="A0AAN6FUJ4"/>
<dbReference type="Proteomes" id="UP001168146">
    <property type="component" value="Unassembled WGS sequence"/>
</dbReference>
<feature type="compositionally biased region" description="Polar residues" evidence="1">
    <location>
        <begin position="523"/>
        <end position="542"/>
    </location>
</feature>
<feature type="compositionally biased region" description="Polar residues" evidence="1">
    <location>
        <begin position="483"/>
        <end position="493"/>
    </location>
</feature>
<feature type="region of interest" description="Disordered" evidence="1">
    <location>
        <begin position="523"/>
        <end position="544"/>
    </location>
</feature>
<reference evidence="2" key="1">
    <citation type="submission" date="2021-12" db="EMBL/GenBank/DDBJ databases">
        <title>Black yeast isolated from Biological Soil Crust.</title>
        <authorList>
            <person name="Kurbessoian T."/>
        </authorList>
    </citation>
    <scope>NUCLEOTIDE SEQUENCE</scope>
    <source>
        <strain evidence="2">CCFEE 5208</strain>
    </source>
</reference>
<accession>A0AAN6FUJ4</accession>
<organism evidence="2 3">
    <name type="scientific">Friedmanniomyces endolithicus</name>
    <dbReference type="NCBI Taxonomy" id="329885"/>
    <lineage>
        <taxon>Eukaryota</taxon>
        <taxon>Fungi</taxon>
        <taxon>Dikarya</taxon>
        <taxon>Ascomycota</taxon>
        <taxon>Pezizomycotina</taxon>
        <taxon>Dothideomycetes</taxon>
        <taxon>Dothideomycetidae</taxon>
        <taxon>Mycosphaerellales</taxon>
        <taxon>Teratosphaeriaceae</taxon>
        <taxon>Friedmanniomyces</taxon>
    </lineage>
</organism>
<feature type="compositionally biased region" description="Basic residues" evidence="1">
    <location>
        <begin position="1"/>
        <end position="11"/>
    </location>
</feature>
<comment type="caution">
    <text evidence="2">The sequence shown here is derived from an EMBL/GenBank/DDBJ whole genome shotgun (WGS) entry which is preliminary data.</text>
</comment>
<dbReference type="Gene3D" id="3.80.10.10">
    <property type="entry name" value="Ribonuclease Inhibitor"/>
    <property type="match status" value="1"/>
</dbReference>